<feature type="region of interest" description="Disordered" evidence="1">
    <location>
        <begin position="1"/>
        <end position="24"/>
    </location>
</feature>
<dbReference type="EMBL" id="LECT01000055">
    <property type="protein sequence ID" value="KLU01197.1"/>
    <property type="molecule type" value="Genomic_DNA"/>
</dbReference>
<comment type="caution">
    <text evidence="2">The sequence shown here is derived from an EMBL/GenBank/DDBJ whole genome shotgun (WGS) entry which is preliminary data.</text>
</comment>
<gene>
    <name evidence="2" type="ORF">RISK_006766</name>
</gene>
<organism evidence="2 3">
    <name type="scientific">Rhodopirellula islandica</name>
    <dbReference type="NCBI Taxonomy" id="595434"/>
    <lineage>
        <taxon>Bacteria</taxon>
        <taxon>Pseudomonadati</taxon>
        <taxon>Planctomycetota</taxon>
        <taxon>Planctomycetia</taxon>
        <taxon>Pirellulales</taxon>
        <taxon>Pirellulaceae</taxon>
        <taxon>Rhodopirellula</taxon>
    </lineage>
</organism>
<name>A0A0J1B346_RHOIS</name>
<keyword evidence="3" id="KW-1185">Reference proteome</keyword>
<dbReference type="PATRIC" id="fig|595434.4.peg.6441"/>
<evidence type="ECO:0000313" key="3">
    <source>
        <dbReference type="Proteomes" id="UP000036367"/>
    </source>
</evidence>
<evidence type="ECO:0000256" key="1">
    <source>
        <dbReference type="SAM" id="MobiDB-lite"/>
    </source>
</evidence>
<evidence type="ECO:0000313" key="2">
    <source>
        <dbReference type="EMBL" id="KLU01197.1"/>
    </source>
</evidence>
<protein>
    <submittedName>
        <fullName evidence="2">Uncharacterized protein</fullName>
    </submittedName>
</protein>
<sequence>MKQDASEFAPILQTEPASGSGTAVSGERFSLQIGRLGGSKSFTIANRLHWKRSSAESETFNA</sequence>
<dbReference type="Proteomes" id="UP000036367">
    <property type="component" value="Unassembled WGS sequence"/>
</dbReference>
<reference evidence="2" key="1">
    <citation type="submission" date="2015-05" db="EMBL/GenBank/DDBJ databases">
        <title>Permanent draft genome of Rhodopirellula islandicus K833.</title>
        <authorList>
            <person name="Kizina J."/>
            <person name="Richter M."/>
            <person name="Glockner F.O."/>
            <person name="Harder J."/>
        </authorList>
    </citation>
    <scope>NUCLEOTIDE SEQUENCE [LARGE SCALE GENOMIC DNA]</scope>
    <source>
        <strain evidence="2">K833</strain>
    </source>
</reference>
<accession>A0A0J1B346</accession>
<proteinExistence type="predicted"/>
<dbReference type="AlphaFoldDB" id="A0A0J1B346"/>
<dbReference type="STRING" id="595434.RISK_006766"/>